<dbReference type="PRINTS" id="PR02066">
    <property type="entry name" value="DSEPROTEIN2"/>
</dbReference>
<dbReference type="OrthoDB" id="4036676at2759"/>
<comment type="caution">
    <text evidence="3">The sequence shown here is derived from an EMBL/GenBank/DDBJ whole genome shotgun (WGS) entry which is preliminary data.</text>
</comment>
<evidence type="ECO:0000256" key="1">
    <source>
        <dbReference type="SAM" id="MobiDB-lite"/>
    </source>
</evidence>
<keyword evidence="2" id="KW-0732">Signal</keyword>
<sequence length="154" mass="15779">MFIQLPTIFTIFHILSLPFVRAEQEYITSDGVVYGDALVTSTVKPPHVYLTTSYFTTTQVRPVTLDDTSVISTTEAVLEGTTMTKSGSTHLSTSGSEPSGVQSLGGSSSSLFSTSPSSTTAFSSSPISVSPSGSAAFASSSSVSPSSSVVSGSS</sequence>
<proteinExistence type="predicted"/>
<gene>
    <name evidence="3" type="primary">DSE2</name>
    <name evidence="3" type="ORF">ZYGM_000001</name>
</gene>
<protein>
    <submittedName>
        <fullName evidence="3">Daughter-specific expression-protein</fullName>
    </submittedName>
</protein>
<dbReference type="Proteomes" id="UP000301737">
    <property type="component" value="Unassembled WGS sequence"/>
</dbReference>
<name>A0A4C2E7W7_9SACH</name>
<keyword evidence="4" id="KW-1185">Reference proteome</keyword>
<evidence type="ECO:0000313" key="3">
    <source>
        <dbReference type="EMBL" id="GCF00265.1"/>
    </source>
</evidence>
<dbReference type="EMBL" id="BIMX01000017">
    <property type="protein sequence ID" value="GCF00265.1"/>
    <property type="molecule type" value="Genomic_DNA"/>
</dbReference>
<organism evidence="3 4">
    <name type="scientific">Zygosaccharomyces mellis</name>
    <dbReference type="NCBI Taxonomy" id="42258"/>
    <lineage>
        <taxon>Eukaryota</taxon>
        <taxon>Fungi</taxon>
        <taxon>Dikarya</taxon>
        <taxon>Ascomycota</taxon>
        <taxon>Saccharomycotina</taxon>
        <taxon>Saccharomycetes</taxon>
        <taxon>Saccharomycetales</taxon>
        <taxon>Saccharomycetaceae</taxon>
        <taxon>Zygosaccharomyces</taxon>
    </lineage>
</organism>
<accession>A0A4C2E7W7</accession>
<evidence type="ECO:0000313" key="4">
    <source>
        <dbReference type="Proteomes" id="UP000301737"/>
    </source>
</evidence>
<reference evidence="3 4" key="1">
    <citation type="submission" date="2019-01" db="EMBL/GenBank/DDBJ databases">
        <title>Draft Genome Sequencing of Zygosaccharomyces mellis Ca-7.</title>
        <authorList>
            <person name="Shiwa Y."/>
            <person name="Kanesaki Y."/>
            <person name="Ishige T."/>
            <person name="Mura K."/>
            <person name="Hori T."/>
            <person name="Tamura T."/>
        </authorList>
    </citation>
    <scope>NUCLEOTIDE SEQUENCE [LARGE SCALE GENOMIC DNA]</scope>
    <source>
        <strain evidence="3 4">Ca-7</strain>
    </source>
</reference>
<dbReference type="InterPro" id="IPR026225">
    <property type="entry name" value="DSE2"/>
</dbReference>
<feature type="region of interest" description="Disordered" evidence="1">
    <location>
        <begin position="79"/>
        <end position="154"/>
    </location>
</feature>
<feature type="non-terminal residue" evidence="3">
    <location>
        <position position="154"/>
    </location>
</feature>
<evidence type="ECO:0000256" key="2">
    <source>
        <dbReference type="SAM" id="SignalP"/>
    </source>
</evidence>
<feature type="signal peptide" evidence="2">
    <location>
        <begin position="1"/>
        <end position="22"/>
    </location>
</feature>
<feature type="compositionally biased region" description="Low complexity" evidence="1">
    <location>
        <begin position="98"/>
        <end position="154"/>
    </location>
</feature>
<dbReference type="AlphaFoldDB" id="A0A4C2E7W7"/>
<feature type="chain" id="PRO_5020293424" evidence="2">
    <location>
        <begin position="23"/>
        <end position="154"/>
    </location>
</feature>
<feature type="compositionally biased region" description="Polar residues" evidence="1">
    <location>
        <begin position="79"/>
        <end position="97"/>
    </location>
</feature>